<gene>
    <name evidence="1" type="ORF">SAMN05421855_10238</name>
</gene>
<dbReference type="EMBL" id="FNBA01000002">
    <property type="protein sequence ID" value="SDE64571.1"/>
    <property type="molecule type" value="Genomic_DNA"/>
</dbReference>
<name>A0A1G7ELP7_9FLAO</name>
<dbReference type="OrthoDB" id="1430532at2"/>
<sequence>MFEKLKRKSLQKQTQKNILKRDLSYVNAPVKTIGFLIDEVSFNDFEKLYEFSKTLGIQRKDVKVFSFVPYQKKAPSLRQDQISNKDFSWGGVVKNTSAQEFLKTPFDVLVGYYNGTHEFLDLLVSESKARFKVGVVGADERLFDLLIAVELSKTESFKTELKKYLTVLNKL</sequence>
<evidence type="ECO:0000313" key="1">
    <source>
        <dbReference type="EMBL" id="SDE64571.1"/>
    </source>
</evidence>
<dbReference type="RefSeq" id="WP_093142017.1">
    <property type="nucleotide sequence ID" value="NZ_BMWO01000002.1"/>
</dbReference>
<keyword evidence="2" id="KW-1185">Reference proteome</keyword>
<reference evidence="1 2" key="1">
    <citation type="submission" date="2016-10" db="EMBL/GenBank/DDBJ databases">
        <authorList>
            <person name="de Groot N.N."/>
        </authorList>
    </citation>
    <scope>NUCLEOTIDE SEQUENCE [LARGE SCALE GENOMIC DNA]</scope>
    <source>
        <strain evidence="1 2">DSM 16195</strain>
    </source>
</reference>
<organism evidence="1 2">
    <name type="scientific">Ulvibacter litoralis</name>
    <dbReference type="NCBI Taxonomy" id="227084"/>
    <lineage>
        <taxon>Bacteria</taxon>
        <taxon>Pseudomonadati</taxon>
        <taxon>Bacteroidota</taxon>
        <taxon>Flavobacteriia</taxon>
        <taxon>Flavobacteriales</taxon>
        <taxon>Flavobacteriaceae</taxon>
        <taxon>Ulvibacter</taxon>
    </lineage>
</organism>
<dbReference type="STRING" id="227084.SAMN05421855_10238"/>
<dbReference type="InterPro" id="IPR054207">
    <property type="entry name" value="DUF6913"/>
</dbReference>
<evidence type="ECO:0000313" key="2">
    <source>
        <dbReference type="Proteomes" id="UP000199321"/>
    </source>
</evidence>
<dbReference type="Pfam" id="PF21857">
    <property type="entry name" value="DUF6913"/>
    <property type="match status" value="1"/>
</dbReference>
<accession>A0A1G7ELP7</accession>
<proteinExistence type="predicted"/>
<protein>
    <submittedName>
        <fullName evidence="1">Uncharacterized protein</fullName>
    </submittedName>
</protein>
<dbReference type="AlphaFoldDB" id="A0A1G7ELP7"/>
<dbReference type="Proteomes" id="UP000199321">
    <property type="component" value="Unassembled WGS sequence"/>
</dbReference>